<dbReference type="InterPro" id="IPR052767">
    <property type="entry name" value="Bact_com_dev_regulator"/>
</dbReference>
<dbReference type="EMBL" id="CP002869">
    <property type="protein sequence ID" value="AEI44250.1"/>
    <property type="molecule type" value="Genomic_DNA"/>
</dbReference>
<dbReference type="PATRIC" id="fig|1036673.3.peg.5320"/>
<evidence type="ECO:0000313" key="1">
    <source>
        <dbReference type="EMBL" id="AEI44250.1"/>
    </source>
</evidence>
<organism evidence="1 2">
    <name type="scientific">Paenibacillus mucilaginosus (strain KNP414)</name>
    <dbReference type="NCBI Taxonomy" id="1036673"/>
    <lineage>
        <taxon>Bacteria</taxon>
        <taxon>Bacillati</taxon>
        <taxon>Bacillota</taxon>
        <taxon>Bacilli</taxon>
        <taxon>Bacillales</taxon>
        <taxon>Paenibacillaceae</taxon>
        <taxon>Paenibacillus</taxon>
    </lineage>
</organism>
<dbReference type="PANTHER" id="PTHR38448">
    <property type="entry name" value="REGULATORY PROTEIN YLBF-RELATED"/>
    <property type="match status" value="1"/>
</dbReference>
<evidence type="ECO:0000313" key="2">
    <source>
        <dbReference type="Proteomes" id="UP000006620"/>
    </source>
</evidence>
<reference evidence="2" key="1">
    <citation type="submission" date="2011-06" db="EMBL/GenBank/DDBJ databases">
        <title>Complete genome sequence of Paenibacillus mucilaginosus KNP414.</title>
        <authorList>
            <person name="Wang J."/>
            <person name="Hu S."/>
            <person name="Hu X."/>
            <person name="Zhang B."/>
            <person name="Dong D."/>
            <person name="Zhang S."/>
            <person name="Zhao K."/>
            <person name="Wu D."/>
        </authorList>
    </citation>
    <scope>NUCLEOTIDE SEQUENCE [LARGE SCALE GENOMIC DNA]</scope>
    <source>
        <strain evidence="2">KNP414</strain>
    </source>
</reference>
<dbReference type="AlphaFoldDB" id="F8FMS9"/>
<dbReference type="InterPro" id="IPR023378">
    <property type="entry name" value="YheA/YmcA-like_dom_sf"/>
</dbReference>
<accession>F8FMS9</accession>
<name>F8FMS9_PAEMK</name>
<dbReference type="KEGG" id="pms:KNP414_05726"/>
<dbReference type="SUPFAM" id="SSF158622">
    <property type="entry name" value="YheA/YmcA-like"/>
    <property type="match status" value="1"/>
</dbReference>
<dbReference type="Pfam" id="PF06133">
    <property type="entry name" value="Com_YlbF"/>
    <property type="match status" value="1"/>
</dbReference>
<dbReference type="Proteomes" id="UP000006620">
    <property type="component" value="Chromosome"/>
</dbReference>
<proteinExistence type="predicted"/>
<reference evidence="1 2" key="2">
    <citation type="journal article" date="2013" name="Genome Announc.">
        <title>Genome Sequence of Growth-Improving Paenibacillus mucilaginosus Strain KNP414.</title>
        <authorList>
            <person name="Lu J.J."/>
            <person name="Wang J.F."/>
            <person name="Hu X.F."/>
        </authorList>
    </citation>
    <scope>NUCLEOTIDE SEQUENCE [LARGE SCALE GENOMIC DNA]</scope>
    <source>
        <strain evidence="1 2">KNP414</strain>
    </source>
</reference>
<protein>
    <recommendedName>
        <fullName evidence="3">YmcA</fullName>
    </recommendedName>
</protein>
<sequence>MAEIKYTNCGMEQYTNTELIVREDILNKARELAELISTSNEVQFYQKAERQISNNDSIQTLISAIKKKQKEIVAFQSFENKKMVEKIEKEVDELQDQLDSIPIVSEFKQSQEDINYLLQLVMSVIRDSISEKINVEEGKAEASSSCSE</sequence>
<dbReference type="RefSeq" id="WP_013919403.1">
    <property type="nucleotide sequence ID" value="NC_015690.1"/>
</dbReference>
<gene>
    <name evidence="1" type="ordered locus">KNP414_05726</name>
</gene>
<dbReference type="HOGENOM" id="CLU_141458_1_0_9"/>
<dbReference type="InterPro" id="IPR010368">
    <property type="entry name" value="Com_YlbF"/>
</dbReference>
<dbReference type="Gene3D" id="1.20.1500.10">
    <property type="entry name" value="YheA/YmcA-like"/>
    <property type="match status" value="1"/>
</dbReference>
<evidence type="ECO:0008006" key="3">
    <source>
        <dbReference type="Google" id="ProtNLM"/>
    </source>
</evidence>
<dbReference type="PANTHER" id="PTHR38448:SF1">
    <property type="entry name" value="YLBF FAMILY REGULATOR"/>
    <property type="match status" value="1"/>
</dbReference>